<protein>
    <recommendedName>
        <fullName evidence="4">Extracellular membrane protein CFEM domain-containing protein</fullName>
    </recommendedName>
</protein>
<dbReference type="AlphaFoldDB" id="A0AAV5UT58"/>
<gene>
    <name evidence="2" type="ORF">PFISCL1PPCAC_729</name>
</gene>
<keyword evidence="3" id="KW-1185">Reference proteome</keyword>
<dbReference type="EMBL" id="BTSY01000001">
    <property type="protein sequence ID" value="GMT09432.1"/>
    <property type="molecule type" value="Genomic_DNA"/>
</dbReference>
<evidence type="ECO:0000313" key="3">
    <source>
        <dbReference type="Proteomes" id="UP001432322"/>
    </source>
</evidence>
<reference evidence="2" key="1">
    <citation type="submission" date="2023-10" db="EMBL/GenBank/DDBJ databases">
        <title>Genome assembly of Pristionchus species.</title>
        <authorList>
            <person name="Yoshida K."/>
            <person name="Sommer R.J."/>
        </authorList>
    </citation>
    <scope>NUCLEOTIDE SEQUENCE</scope>
    <source>
        <strain evidence="2">RS5133</strain>
    </source>
</reference>
<evidence type="ECO:0000313" key="2">
    <source>
        <dbReference type="EMBL" id="GMT09432.1"/>
    </source>
</evidence>
<feature type="signal peptide" evidence="1">
    <location>
        <begin position="1"/>
        <end position="18"/>
    </location>
</feature>
<name>A0AAV5UT58_9BILA</name>
<evidence type="ECO:0000256" key="1">
    <source>
        <dbReference type="SAM" id="SignalP"/>
    </source>
</evidence>
<dbReference type="Proteomes" id="UP001432322">
    <property type="component" value="Unassembled WGS sequence"/>
</dbReference>
<accession>A0AAV5UT58</accession>
<keyword evidence="1" id="KW-0732">Signal</keyword>
<proteinExistence type="predicted"/>
<sequence length="84" mass="9376">LFLILFCSSLSLPQHRTGQLIRSRCESRLGCTADNCLLQLQRCIEQAAAFVAMTVTACTEENCSNSEEEAINRFFNATQITKQS</sequence>
<comment type="caution">
    <text evidence="2">The sequence shown here is derived from an EMBL/GenBank/DDBJ whole genome shotgun (WGS) entry which is preliminary data.</text>
</comment>
<evidence type="ECO:0008006" key="4">
    <source>
        <dbReference type="Google" id="ProtNLM"/>
    </source>
</evidence>
<feature type="non-terminal residue" evidence="2">
    <location>
        <position position="1"/>
    </location>
</feature>
<feature type="chain" id="PRO_5043786668" description="Extracellular membrane protein CFEM domain-containing protein" evidence="1">
    <location>
        <begin position="19"/>
        <end position="84"/>
    </location>
</feature>
<organism evidence="2 3">
    <name type="scientific">Pristionchus fissidentatus</name>
    <dbReference type="NCBI Taxonomy" id="1538716"/>
    <lineage>
        <taxon>Eukaryota</taxon>
        <taxon>Metazoa</taxon>
        <taxon>Ecdysozoa</taxon>
        <taxon>Nematoda</taxon>
        <taxon>Chromadorea</taxon>
        <taxon>Rhabditida</taxon>
        <taxon>Rhabditina</taxon>
        <taxon>Diplogasteromorpha</taxon>
        <taxon>Diplogasteroidea</taxon>
        <taxon>Neodiplogasteridae</taxon>
        <taxon>Pristionchus</taxon>
    </lineage>
</organism>